<dbReference type="NCBIfam" id="NF033540">
    <property type="entry name" value="transpos_IS701"/>
    <property type="match status" value="1"/>
</dbReference>
<accession>A0A371PW62</accession>
<evidence type="ECO:0000259" key="1">
    <source>
        <dbReference type="Pfam" id="PF13546"/>
    </source>
</evidence>
<dbReference type="InterPro" id="IPR012337">
    <property type="entry name" value="RNaseH-like_sf"/>
</dbReference>
<dbReference type="AlphaFoldDB" id="A0A371PW62"/>
<keyword evidence="3" id="KW-1185">Reference proteome</keyword>
<feature type="domain" description="Transposase IS701-like DDE" evidence="1">
    <location>
        <begin position="11"/>
        <end position="213"/>
    </location>
</feature>
<comment type="caution">
    <text evidence="2">The sequence shown here is derived from an EMBL/GenBank/DDBJ whole genome shotgun (WGS) entry which is preliminary data.</text>
</comment>
<dbReference type="Pfam" id="PF13546">
    <property type="entry name" value="DDE_5"/>
    <property type="match status" value="1"/>
</dbReference>
<dbReference type="Proteomes" id="UP000262477">
    <property type="component" value="Unassembled WGS sequence"/>
</dbReference>
<dbReference type="OrthoDB" id="4954307at2"/>
<evidence type="ECO:0000313" key="3">
    <source>
        <dbReference type="Proteomes" id="UP000262477"/>
    </source>
</evidence>
<protein>
    <submittedName>
        <fullName evidence="2">IS701 family transposase</fullName>
    </submittedName>
</protein>
<dbReference type="InterPro" id="IPR039365">
    <property type="entry name" value="IS701-like"/>
</dbReference>
<name>A0A371PW62_STRIH</name>
<dbReference type="SUPFAM" id="SSF53098">
    <property type="entry name" value="Ribonuclease H-like"/>
    <property type="match status" value="1"/>
</dbReference>
<dbReference type="RefSeq" id="WP_128510480.1">
    <property type="nucleotide sequence ID" value="NZ_QUAC01000239.1"/>
</dbReference>
<reference evidence="2 3" key="1">
    <citation type="submission" date="2018-08" db="EMBL/GenBank/DDBJ databases">
        <title>Streptomyces NEAU-D10 sp. nov., a novel Actinomycete isolated from soil.</title>
        <authorList>
            <person name="Jin L."/>
        </authorList>
    </citation>
    <scope>NUCLEOTIDE SEQUENCE [LARGE SCALE GENOMIC DNA]</scope>
    <source>
        <strain evidence="2 3">NEAU-D10</strain>
    </source>
</reference>
<proteinExistence type="predicted"/>
<dbReference type="InterPro" id="IPR038721">
    <property type="entry name" value="IS701-like_DDE_dom"/>
</dbReference>
<dbReference type="PANTHER" id="PTHR33627">
    <property type="entry name" value="TRANSPOSASE"/>
    <property type="match status" value="1"/>
</dbReference>
<evidence type="ECO:0000313" key="2">
    <source>
        <dbReference type="EMBL" id="REK86716.1"/>
    </source>
</evidence>
<dbReference type="EMBL" id="QUAC01000239">
    <property type="protein sequence ID" value="REK86716.1"/>
    <property type="molecule type" value="Genomic_DNA"/>
</dbReference>
<organism evidence="2 3">
    <name type="scientific">Streptomyces inhibens</name>
    <dbReference type="NCBI Taxonomy" id="2293571"/>
    <lineage>
        <taxon>Bacteria</taxon>
        <taxon>Bacillati</taxon>
        <taxon>Actinomycetota</taxon>
        <taxon>Actinomycetes</taxon>
        <taxon>Kitasatosporales</taxon>
        <taxon>Streptomycetaceae</taxon>
        <taxon>Streptomyces</taxon>
    </lineage>
</organism>
<dbReference type="PANTHER" id="PTHR33627:SF1">
    <property type="entry name" value="TRANSPOSASE"/>
    <property type="match status" value="1"/>
</dbReference>
<sequence>MGRTAGRFARVEPRRRVKDFVLGLLSDLPRKNCWTIAEWAGETSPDSMQHLIGRATWDADAVRDDVREYAVEHLHDDAVLVVDETGDLKKGTRTVGVQRQYTGTAGRIENSQVAVYLVYAGRRGHATVDRELYVPRSWTTDPDRCRAAGLGDQTVFATKPELAIRMIGRFLDAGHRVSWVAGDEVYGGNPKLRAALEARGVGYVLAVACSHEVATSAGKFRADALAAKVPKWAWQKLSAGAGAKGHRFYDWAVIDLAEPRSGSHQLLIRRNRTTSELAYYRCWSPAPVPLATLVRVAGSRWRVEETFQAGKGLAGLDEHQVRRFTSWSRWVTLAMLAHAFLAVVRADEHARHPAPDGLIPLTCNEIQRLFTAFVRPMCDVAHRLGWSAWRRRHQARARASHYRRQAANQT</sequence>
<gene>
    <name evidence="2" type="ORF">DY245_30755</name>
</gene>